<dbReference type="InParanoid" id="E9FWL5"/>
<keyword evidence="2" id="KW-1185">Reference proteome</keyword>
<dbReference type="Proteomes" id="UP000000305">
    <property type="component" value="Unassembled WGS sequence"/>
</dbReference>
<dbReference type="EMBL" id="GL732526">
    <property type="protein sequence ID" value="EFX88413.1"/>
    <property type="molecule type" value="Genomic_DNA"/>
</dbReference>
<dbReference type="PhylomeDB" id="E9FWL5"/>
<dbReference type="HOGENOM" id="CLU_2051955_0_0_1"/>
<protein>
    <submittedName>
        <fullName evidence="1">Uncharacterized protein</fullName>
    </submittedName>
</protein>
<evidence type="ECO:0000313" key="2">
    <source>
        <dbReference type="Proteomes" id="UP000000305"/>
    </source>
</evidence>
<evidence type="ECO:0000313" key="1">
    <source>
        <dbReference type="EMBL" id="EFX88413.1"/>
    </source>
</evidence>
<reference evidence="1 2" key="1">
    <citation type="journal article" date="2011" name="Science">
        <title>The ecoresponsive genome of Daphnia pulex.</title>
        <authorList>
            <person name="Colbourne J.K."/>
            <person name="Pfrender M.E."/>
            <person name="Gilbert D."/>
            <person name="Thomas W.K."/>
            <person name="Tucker A."/>
            <person name="Oakley T.H."/>
            <person name="Tokishita S."/>
            <person name="Aerts A."/>
            <person name="Arnold G.J."/>
            <person name="Basu M.K."/>
            <person name="Bauer D.J."/>
            <person name="Caceres C.E."/>
            <person name="Carmel L."/>
            <person name="Casola C."/>
            <person name="Choi J.H."/>
            <person name="Detter J.C."/>
            <person name="Dong Q."/>
            <person name="Dusheyko S."/>
            <person name="Eads B.D."/>
            <person name="Frohlich T."/>
            <person name="Geiler-Samerotte K.A."/>
            <person name="Gerlach D."/>
            <person name="Hatcher P."/>
            <person name="Jogdeo S."/>
            <person name="Krijgsveld J."/>
            <person name="Kriventseva E.V."/>
            <person name="Kultz D."/>
            <person name="Laforsch C."/>
            <person name="Lindquist E."/>
            <person name="Lopez J."/>
            <person name="Manak J.R."/>
            <person name="Muller J."/>
            <person name="Pangilinan J."/>
            <person name="Patwardhan R.P."/>
            <person name="Pitluck S."/>
            <person name="Pritham E.J."/>
            <person name="Rechtsteiner A."/>
            <person name="Rho M."/>
            <person name="Rogozin I.B."/>
            <person name="Sakarya O."/>
            <person name="Salamov A."/>
            <person name="Schaack S."/>
            <person name="Shapiro H."/>
            <person name="Shiga Y."/>
            <person name="Skalitzky C."/>
            <person name="Smith Z."/>
            <person name="Souvorov A."/>
            <person name="Sung W."/>
            <person name="Tang Z."/>
            <person name="Tsuchiya D."/>
            <person name="Tu H."/>
            <person name="Vos H."/>
            <person name="Wang M."/>
            <person name="Wolf Y.I."/>
            <person name="Yamagata H."/>
            <person name="Yamada T."/>
            <person name="Ye Y."/>
            <person name="Shaw J.R."/>
            <person name="Andrews J."/>
            <person name="Crease T.J."/>
            <person name="Tang H."/>
            <person name="Lucas S.M."/>
            <person name="Robertson H.M."/>
            <person name="Bork P."/>
            <person name="Koonin E.V."/>
            <person name="Zdobnov E.M."/>
            <person name="Grigoriev I.V."/>
            <person name="Lynch M."/>
            <person name="Boore J.L."/>
        </authorList>
    </citation>
    <scope>NUCLEOTIDE SEQUENCE [LARGE SCALE GENOMIC DNA]</scope>
</reference>
<organism evidence="1 2">
    <name type="scientific">Daphnia pulex</name>
    <name type="common">Water flea</name>
    <dbReference type="NCBI Taxonomy" id="6669"/>
    <lineage>
        <taxon>Eukaryota</taxon>
        <taxon>Metazoa</taxon>
        <taxon>Ecdysozoa</taxon>
        <taxon>Arthropoda</taxon>
        <taxon>Crustacea</taxon>
        <taxon>Branchiopoda</taxon>
        <taxon>Diplostraca</taxon>
        <taxon>Cladocera</taxon>
        <taxon>Anomopoda</taxon>
        <taxon>Daphniidae</taxon>
        <taxon>Daphnia</taxon>
    </lineage>
</organism>
<gene>
    <name evidence="1" type="ORF">DAPPUDRAFT_234434</name>
</gene>
<proteinExistence type="predicted"/>
<sequence length="120" mass="13002">MNISVCFLEKECRGNVEKMDTKTSPVSPKCQRGSSFVVVNPLTATPLFSPARAALFGLVVLQAAGSESRQAQNLPQGKPVIRQCTMHPPPCQPGLVSNGKSHLVMDPSDVARRVVEFFVH</sequence>
<accession>E9FWL5</accession>
<dbReference type="AlphaFoldDB" id="E9FWL5"/>
<name>E9FWL5_DAPPU</name>
<dbReference type="KEGG" id="dpx:DAPPUDRAFT_234434"/>